<dbReference type="SUPFAM" id="SSF52540">
    <property type="entry name" value="P-loop containing nucleoside triphosphate hydrolases"/>
    <property type="match status" value="1"/>
</dbReference>
<dbReference type="RefSeq" id="WP_073138980.1">
    <property type="nucleotide sequence ID" value="NZ_FQZF01000036.1"/>
</dbReference>
<dbReference type="AlphaFoldDB" id="A0A1M6QJT1"/>
<proteinExistence type="predicted"/>
<keyword evidence="2" id="KW-1185">Reference proteome</keyword>
<dbReference type="InterPro" id="IPR052732">
    <property type="entry name" value="Cell-binding_unc_protein"/>
</dbReference>
<dbReference type="PANTHER" id="PTHR43883">
    <property type="entry name" value="SLR0207 PROTEIN"/>
    <property type="match status" value="1"/>
</dbReference>
<dbReference type="SUPFAM" id="SSF56112">
    <property type="entry name" value="Protein kinase-like (PK-like)"/>
    <property type="match status" value="1"/>
</dbReference>
<name>A0A1M6QJT1_9PROT</name>
<protein>
    <submittedName>
        <fullName evidence="1">Uncharacterized protein</fullName>
    </submittedName>
</protein>
<reference evidence="1 2" key="1">
    <citation type="submission" date="2016-11" db="EMBL/GenBank/DDBJ databases">
        <authorList>
            <person name="Jaros S."/>
            <person name="Januszkiewicz K."/>
            <person name="Wedrychowicz H."/>
        </authorList>
    </citation>
    <scope>NUCLEOTIDE SEQUENCE [LARGE SCALE GENOMIC DNA]</scope>
    <source>
        <strain evidence="1 2">DSM 14916</strain>
    </source>
</reference>
<dbReference type="EMBL" id="FQZF01000036">
    <property type="protein sequence ID" value="SHK20425.1"/>
    <property type="molecule type" value="Genomic_DNA"/>
</dbReference>
<dbReference type="STRING" id="198092.SAMN02745194_04427"/>
<dbReference type="Pfam" id="PF13671">
    <property type="entry name" value="AAA_33"/>
    <property type="match status" value="1"/>
</dbReference>
<dbReference type="InterPro" id="IPR027417">
    <property type="entry name" value="P-loop_NTPase"/>
</dbReference>
<evidence type="ECO:0000313" key="1">
    <source>
        <dbReference type="EMBL" id="SHK20425.1"/>
    </source>
</evidence>
<gene>
    <name evidence="1" type="ORF">SAMN02745194_04427</name>
</gene>
<accession>A0A1M6QJT1</accession>
<dbReference type="Gene3D" id="3.40.50.300">
    <property type="entry name" value="P-loop containing nucleotide triphosphate hydrolases"/>
    <property type="match status" value="1"/>
</dbReference>
<dbReference type="PANTHER" id="PTHR43883:SF1">
    <property type="entry name" value="GLUCONOKINASE"/>
    <property type="match status" value="1"/>
</dbReference>
<dbReference type="Gene3D" id="3.90.1200.10">
    <property type="match status" value="1"/>
</dbReference>
<dbReference type="InterPro" id="IPR011009">
    <property type="entry name" value="Kinase-like_dom_sf"/>
</dbReference>
<dbReference type="Proteomes" id="UP000184387">
    <property type="component" value="Unassembled WGS sequence"/>
</dbReference>
<evidence type="ECO:0000313" key="2">
    <source>
        <dbReference type="Proteomes" id="UP000184387"/>
    </source>
</evidence>
<organism evidence="1 2">
    <name type="scientific">Muricoccus roseus</name>
    <dbReference type="NCBI Taxonomy" id="198092"/>
    <lineage>
        <taxon>Bacteria</taxon>
        <taxon>Pseudomonadati</taxon>
        <taxon>Pseudomonadota</taxon>
        <taxon>Alphaproteobacteria</taxon>
        <taxon>Acetobacterales</taxon>
        <taxon>Roseomonadaceae</taxon>
        <taxon>Muricoccus</taxon>
    </lineage>
</organism>
<sequence>MTIPAVQAAAAALLARLTGAAKPIETHISAVFVGPDRVLKLKKAVNLGFLDFTQPEARRRYAERELALNAPAAPEIYRAVHGIPAAADRLVPPDDPEAVEWVVEMAPVPPGDFLDALAARGGLDGPMLDALADVTVAMRGTYGPPVSTADPVTRFNAVLRGNARAALEAGLDPARVIRWRRQSGRWLRRLAPVLRARAAEGRIRRCHGDLHLGNLLLWKGRPTPFDALEFDEELASIDTGYDLAFLLADLMRRCGRAAACRVLGRAVGVGDDAGLTAALPLWLSTRAMIRAHCLARVAGGMEGGLAFLADAEATLAPPPARLIAVGGLQGTGKTRLARALAPRFGAAPGALHLRSDEIRKRLAGLAPETPLPPEAYTPAASAAVHAVLFDEAAVALRGGHPVILDAAFLDPERREGAQAVARAAGVPFCGVWLEAPLEILRARIAARRGDASDATAAVLEYAAAQPLGAMGWHRIDASSDPLAAALEAAQLQLC</sequence>